<dbReference type="AlphaFoldDB" id="A0A9W6F1T5"/>
<gene>
    <name evidence="1" type="primary">PLESTMB000381</name>
    <name evidence="1" type="ORF">PLESTB_000758400</name>
</gene>
<evidence type="ECO:0000313" key="2">
    <source>
        <dbReference type="Proteomes" id="UP001165080"/>
    </source>
</evidence>
<protein>
    <submittedName>
        <fullName evidence="1">Uncharacterized protein</fullName>
    </submittedName>
</protein>
<evidence type="ECO:0000313" key="1">
    <source>
        <dbReference type="EMBL" id="GLC53518.1"/>
    </source>
</evidence>
<sequence length="82" mass="8245">MIAARVQAKPVAAAKPTRAAVVVRAQKTEAQKPKVAQAVMAVLASTVIALSSSSAANAEATVKQAVCASNPTAKVCLKDSAK</sequence>
<dbReference type="EMBL" id="BRXU01000008">
    <property type="protein sequence ID" value="GLC53518.1"/>
    <property type="molecule type" value="Genomic_DNA"/>
</dbReference>
<comment type="caution">
    <text evidence="1">The sequence shown here is derived from an EMBL/GenBank/DDBJ whole genome shotgun (WGS) entry which is preliminary data.</text>
</comment>
<dbReference type="Proteomes" id="UP001165080">
    <property type="component" value="Unassembled WGS sequence"/>
</dbReference>
<name>A0A9W6F1T5_9CHLO</name>
<proteinExistence type="predicted"/>
<dbReference type="OrthoDB" id="548665at2759"/>
<reference evidence="1 2" key="1">
    <citation type="journal article" date="2023" name="Commun. Biol.">
        <title>Reorganization of the ancestral sex-determining regions during the evolution of trioecy in Pleodorina starrii.</title>
        <authorList>
            <person name="Takahashi K."/>
            <person name="Suzuki S."/>
            <person name="Kawai-Toyooka H."/>
            <person name="Yamamoto K."/>
            <person name="Hamaji T."/>
            <person name="Ootsuki R."/>
            <person name="Yamaguchi H."/>
            <person name="Kawachi M."/>
            <person name="Higashiyama T."/>
            <person name="Nozaki H."/>
        </authorList>
    </citation>
    <scope>NUCLEOTIDE SEQUENCE [LARGE SCALE GENOMIC DNA]</scope>
    <source>
        <strain evidence="1 2">NIES-4479</strain>
    </source>
</reference>
<accession>A0A9W6F1T5</accession>
<keyword evidence="2" id="KW-1185">Reference proteome</keyword>
<organism evidence="1 2">
    <name type="scientific">Pleodorina starrii</name>
    <dbReference type="NCBI Taxonomy" id="330485"/>
    <lineage>
        <taxon>Eukaryota</taxon>
        <taxon>Viridiplantae</taxon>
        <taxon>Chlorophyta</taxon>
        <taxon>core chlorophytes</taxon>
        <taxon>Chlorophyceae</taxon>
        <taxon>CS clade</taxon>
        <taxon>Chlamydomonadales</taxon>
        <taxon>Volvocaceae</taxon>
        <taxon>Pleodorina</taxon>
    </lineage>
</organism>